<name>A0ABW0M6G9_9BURK</name>
<comment type="caution">
    <text evidence="2">The sequence shown here is derived from an EMBL/GenBank/DDBJ whole genome shotgun (WGS) entry which is preliminary data.</text>
</comment>
<dbReference type="PANTHER" id="PTHR10285">
    <property type="entry name" value="URIDINE KINASE"/>
    <property type="match status" value="1"/>
</dbReference>
<feature type="domain" description="Phosphoribulokinase/uridine kinase" evidence="1">
    <location>
        <begin position="27"/>
        <end position="196"/>
    </location>
</feature>
<organism evidence="2 3">
    <name type="scientific">Paraherbaspirillum soli</name>
    <dbReference type="NCBI Taxonomy" id="631222"/>
    <lineage>
        <taxon>Bacteria</taxon>
        <taxon>Pseudomonadati</taxon>
        <taxon>Pseudomonadota</taxon>
        <taxon>Betaproteobacteria</taxon>
        <taxon>Burkholderiales</taxon>
        <taxon>Oxalobacteraceae</taxon>
        <taxon>Paraherbaspirillum</taxon>
    </lineage>
</organism>
<dbReference type="SUPFAM" id="SSF52540">
    <property type="entry name" value="P-loop containing nucleoside triphosphate hydrolases"/>
    <property type="match status" value="1"/>
</dbReference>
<sequence length="235" mass="26518">MEDTRANIIERLVHEIITLDSSRPLRIAIDGRTASGKTTLANELSKAIEQTGRPVIRTSIDGFHRPKTERYARGRYSAESYYRDARDLAAIVDLLLRPLGQDGDRKYCTASFDLAGDVPLPLEFNVAESQAVLLVDGTFLQRPELQPWWDFTVFVETDEYVAERRGIARDALHLGDEELAKRLFVERYRPAFGLYTEEVDPKANADAVFGNNDFNCPTLQIRSRPIQEKATSALG</sequence>
<dbReference type="Pfam" id="PF00485">
    <property type="entry name" value="PRK"/>
    <property type="match status" value="1"/>
</dbReference>
<gene>
    <name evidence="2" type="ORF">ACFPM8_07155</name>
</gene>
<accession>A0ABW0M6G9</accession>
<dbReference type="EMBL" id="JBHSMT010000012">
    <property type="protein sequence ID" value="MFC5473734.1"/>
    <property type="molecule type" value="Genomic_DNA"/>
</dbReference>
<dbReference type="Proteomes" id="UP001596045">
    <property type="component" value="Unassembled WGS sequence"/>
</dbReference>
<proteinExistence type="predicted"/>
<dbReference type="InterPro" id="IPR006083">
    <property type="entry name" value="PRK/URK"/>
</dbReference>
<evidence type="ECO:0000313" key="2">
    <source>
        <dbReference type="EMBL" id="MFC5473734.1"/>
    </source>
</evidence>
<protein>
    <recommendedName>
        <fullName evidence="1">Phosphoribulokinase/uridine kinase domain-containing protein</fullName>
    </recommendedName>
</protein>
<dbReference type="Gene3D" id="3.40.50.300">
    <property type="entry name" value="P-loop containing nucleotide triphosphate hydrolases"/>
    <property type="match status" value="1"/>
</dbReference>
<dbReference type="RefSeq" id="WP_378996483.1">
    <property type="nucleotide sequence ID" value="NZ_JBHSMT010000012.1"/>
</dbReference>
<keyword evidence="3" id="KW-1185">Reference proteome</keyword>
<reference evidence="3" key="1">
    <citation type="journal article" date="2019" name="Int. J. Syst. Evol. Microbiol.">
        <title>The Global Catalogue of Microorganisms (GCM) 10K type strain sequencing project: providing services to taxonomists for standard genome sequencing and annotation.</title>
        <authorList>
            <consortium name="The Broad Institute Genomics Platform"/>
            <consortium name="The Broad Institute Genome Sequencing Center for Infectious Disease"/>
            <person name="Wu L."/>
            <person name="Ma J."/>
        </authorList>
    </citation>
    <scope>NUCLEOTIDE SEQUENCE [LARGE SCALE GENOMIC DNA]</scope>
    <source>
        <strain evidence="3">JCM 17066</strain>
    </source>
</reference>
<evidence type="ECO:0000259" key="1">
    <source>
        <dbReference type="Pfam" id="PF00485"/>
    </source>
</evidence>
<dbReference type="InterPro" id="IPR027417">
    <property type="entry name" value="P-loop_NTPase"/>
</dbReference>
<evidence type="ECO:0000313" key="3">
    <source>
        <dbReference type="Proteomes" id="UP001596045"/>
    </source>
</evidence>